<comment type="caution">
    <text evidence="4">The sequence shown here is derived from an EMBL/GenBank/DDBJ whole genome shotgun (WGS) entry which is preliminary data.</text>
</comment>
<evidence type="ECO:0000313" key="6">
    <source>
        <dbReference type="Proteomes" id="UP000318669"/>
    </source>
</evidence>
<evidence type="ECO:0000313" key="5">
    <source>
        <dbReference type="Proteomes" id="UP000318528"/>
    </source>
</evidence>
<dbReference type="EMBL" id="VJZN01000001">
    <property type="protein sequence ID" value="TRX10410.1"/>
    <property type="molecule type" value="Genomic_DNA"/>
</dbReference>
<feature type="domain" description="Lipid/polyisoprenoid-binding YceI-like" evidence="2">
    <location>
        <begin position="26"/>
        <end position="176"/>
    </location>
</feature>
<evidence type="ECO:0000313" key="3">
    <source>
        <dbReference type="EMBL" id="TRX10410.1"/>
    </source>
</evidence>
<protein>
    <submittedName>
        <fullName evidence="4">YceI family protein</fullName>
    </submittedName>
</protein>
<dbReference type="Proteomes" id="UP000318528">
    <property type="component" value="Unassembled WGS sequence"/>
</dbReference>
<dbReference type="InterPro" id="IPR007372">
    <property type="entry name" value="Lipid/polyisoprenoid-bd_YceI"/>
</dbReference>
<keyword evidence="1" id="KW-0732">Signal</keyword>
<evidence type="ECO:0000259" key="2">
    <source>
        <dbReference type="Pfam" id="PF04264"/>
    </source>
</evidence>
<dbReference type="RefSeq" id="WP_143385757.1">
    <property type="nucleotide sequence ID" value="NZ_VJZL01000001.1"/>
</dbReference>
<name>A0A553BYZ5_9FLAO</name>
<dbReference type="Proteomes" id="UP000318669">
    <property type="component" value="Unassembled WGS sequence"/>
</dbReference>
<dbReference type="InterPro" id="IPR036761">
    <property type="entry name" value="TTHA0802/YceI-like_sf"/>
</dbReference>
<dbReference type="Gene3D" id="2.40.128.110">
    <property type="entry name" value="Lipid/polyisoprenoid-binding, YceI-like"/>
    <property type="match status" value="1"/>
</dbReference>
<feature type="signal peptide" evidence="1">
    <location>
        <begin position="1"/>
        <end position="20"/>
    </location>
</feature>
<keyword evidence="5" id="KW-1185">Reference proteome</keyword>
<gene>
    <name evidence="4" type="ORF">FNW11_00940</name>
    <name evidence="3" type="ORF">FNW12_00420</name>
</gene>
<dbReference type="OrthoDB" id="116832at2"/>
<dbReference type="EMBL" id="VJZL01000001">
    <property type="protein sequence ID" value="TRX13459.1"/>
    <property type="molecule type" value="Genomic_DNA"/>
</dbReference>
<evidence type="ECO:0000256" key="1">
    <source>
        <dbReference type="SAM" id="SignalP"/>
    </source>
</evidence>
<dbReference type="SUPFAM" id="SSF101874">
    <property type="entry name" value="YceI-like"/>
    <property type="match status" value="1"/>
</dbReference>
<proteinExistence type="predicted"/>
<reference evidence="5 6" key="1">
    <citation type="submission" date="2019-07" db="EMBL/GenBank/DDBJ databases">
        <title>Novel species of Flavobacterium.</title>
        <authorList>
            <person name="Liu Q."/>
            <person name="Xin Y.-H."/>
        </authorList>
    </citation>
    <scope>NUCLEOTIDE SEQUENCE [LARGE SCALE GENOMIC DNA]</scope>
    <source>
        <strain evidence="3 5">GSP39</strain>
        <strain evidence="4 6">GSR22</strain>
    </source>
</reference>
<dbReference type="Pfam" id="PF04264">
    <property type="entry name" value="YceI"/>
    <property type="match status" value="1"/>
</dbReference>
<dbReference type="PANTHER" id="PTHR34406:SF1">
    <property type="entry name" value="PROTEIN YCEI"/>
    <property type="match status" value="1"/>
</dbReference>
<organism evidence="4 6">
    <name type="scientific">Flavobacterium gawalongense</name>
    <dbReference type="NCBI Taxonomy" id="2594432"/>
    <lineage>
        <taxon>Bacteria</taxon>
        <taxon>Pseudomonadati</taxon>
        <taxon>Bacteroidota</taxon>
        <taxon>Flavobacteriia</taxon>
        <taxon>Flavobacteriales</taxon>
        <taxon>Flavobacteriaceae</taxon>
        <taxon>Flavobacterium</taxon>
    </lineage>
</organism>
<dbReference type="AlphaFoldDB" id="A0A553BYZ5"/>
<feature type="chain" id="PRO_5021857372" evidence="1">
    <location>
        <begin position="21"/>
        <end position="184"/>
    </location>
</feature>
<accession>A0A553BYZ5</accession>
<dbReference type="PANTHER" id="PTHR34406">
    <property type="entry name" value="PROTEIN YCEI"/>
    <property type="match status" value="1"/>
</dbReference>
<evidence type="ECO:0000313" key="4">
    <source>
        <dbReference type="EMBL" id="TRX13459.1"/>
    </source>
</evidence>
<sequence>MKPKLFFAALAALSITSMFSQDIFTTSNAKVSFYSKTPIQDIDGTSNKVATVLNNTTKQVYFKIQNTTFQFREKLMQEHFNENYMESDKFPVSDFNGKILEDIDFAKNGNHKVTIVGVLNIHGKKKEYKIAGTLSSNENGLVLTSDFKIKLADHGVEIPTVVFTKIAEQLEIKITANYKPYKKV</sequence>